<dbReference type="Proteomes" id="UP000019666">
    <property type="component" value="Unassembled WGS sequence"/>
</dbReference>
<dbReference type="AlphaFoldDB" id="A0A017HSN0"/>
<keyword evidence="2" id="KW-0812">Transmembrane</keyword>
<sequence length="136" mass="13808">MSAPNTNLDKQTRQHRGPLRGMFAVVLFALVLLAILGFWAFNRGGTPEGAATQNEVTTGETESTGASDAVSANDTADEESGAAATDQAADPGAVTVPSQTVQAPEIGQPDDINPGTGGSAAATPTDPVEETPTQDQ</sequence>
<keyword evidence="2" id="KW-0472">Membrane</keyword>
<feature type="transmembrane region" description="Helical" evidence="2">
    <location>
        <begin position="21"/>
        <end position="41"/>
    </location>
</feature>
<evidence type="ECO:0000256" key="2">
    <source>
        <dbReference type="SAM" id="Phobius"/>
    </source>
</evidence>
<feature type="region of interest" description="Disordered" evidence="1">
    <location>
        <begin position="43"/>
        <end position="136"/>
    </location>
</feature>
<keyword evidence="2" id="KW-1133">Transmembrane helix</keyword>
<feature type="compositionally biased region" description="Polar residues" evidence="1">
    <location>
        <begin position="51"/>
        <end position="74"/>
    </location>
</feature>
<protein>
    <submittedName>
        <fullName evidence="3">Uncharacterized protein</fullName>
    </submittedName>
</protein>
<dbReference type="STRING" id="442562.Rumeso_01260"/>
<evidence type="ECO:0000313" key="3">
    <source>
        <dbReference type="EMBL" id="EYD77148.1"/>
    </source>
</evidence>
<evidence type="ECO:0000256" key="1">
    <source>
        <dbReference type="SAM" id="MobiDB-lite"/>
    </source>
</evidence>
<dbReference type="HOGENOM" id="CLU_1873907_0_0_5"/>
<keyword evidence="4" id="KW-1185">Reference proteome</keyword>
<comment type="caution">
    <text evidence="3">The sequence shown here is derived from an EMBL/GenBank/DDBJ whole genome shotgun (WGS) entry which is preliminary data.</text>
</comment>
<name>A0A017HSN0_9RHOB</name>
<accession>A0A017HSN0</accession>
<gene>
    <name evidence="3" type="ORF">Rumeso_01260</name>
</gene>
<reference evidence="3 4" key="1">
    <citation type="submission" date="2013-02" db="EMBL/GenBank/DDBJ databases">
        <authorList>
            <person name="Fiebig A."/>
            <person name="Goeker M."/>
            <person name="Klenk H.-P.P."/>
        </authorList>
    </citation>
    <scope>NUCLEOTIDE SEQUENCE [LARGE SCALE GENOMIC DNA]</scope>
    <source>
        <strain evidence="3 4">DSM 19309</strain>
    </source>
</reference>
<dbReference type="RefSeq" id="WP_051521198.1">
    <property type="nucleotide sequence ID" value="NZ_KK088568.1"/>
</dbReference>
<evidence type="ECO:0000313" key="4">
    <source>
        <dbReference type="Proteomes" id="UP000019666"/>
    </source>
</evidence>
<dbReference type="OrthoDB" id="7779177at2"/>
<feature type="compositionally biased region" description="Low complexity" evidence="1">
    <location>
        <begin position="81"/>
        <end position="93"/>
    </location>
</feature>
<dbReference type="EMBL" id="AOSK01000035">
    <property type="protein sequence ID" value="EYD77148.1"/>
    <property type="molecule type" value="Genomic_DNA"/>
</dbReference>
<organism evidence="3 4">
    <name type="scientific">Rubellimicrobium mesophilum DSM 19309</name>
    <dbReference type="NCBI Taxonomy" id="442562"/>
    <lineage>
        <taxon>Bacteria</taxon>
        <taxon>Pseudomonadati</taxon>
        <taxon>Pseudomonadota</taxon>
        <taxon>Alphaproteobacteria</taxon>
        <taxon>Rhodobacterales</taxon>
        <taxon>Roseobacteraceae</taxon>
        <taxon>Rubellimicrobium</taxon>
    </lineage>
</organism>
<proteinExistence type="predicted"/>